<evidence type="ECO:0000313" key="3">
    <source>
        <dbReference type="Proteomes" id="UP000095709"/>
    </source>
</evidence>
<reference evidence="1 3" key="1">
    <citation type="submission" date="2015-09" db="EMBL/GenBank/DDBJ databases">
        <authorList>
            <consortium name="Pathogen Informatics"/>
        </authorList>
    </citation>
    <scope>NUCLEOTIDE SEQUENCE [LARGE SCALE GENOMIC DNA]</scope>
    <source>
        <strain evidence="1 3">2789STDY5834885</strain>
    </source>
</reference>
<dbReference type="RefSeq" id="WP_156338147.1">
    <property type="nucleotide sequence ID" value="NZ_CZAL01000016.1"/>
</dbReference>
<evidence type="ECO:0000313" key="1">
    <source>
        <dbReference type="EMBL" id="CUP76805.1"/>
    </source>
</evidence>
<sequence>MQECEKETAPEKEELIEELQRLLACYQIASRDDKQVVWAALNKYMPQIKQV</sequence>
<dbReference type="Proteomes" id="UP000737612">
    <property type="component" value="Unassembled WGS sequence"/>
</dbReference>
<accession>A0A174R0X6</accession>
<reference evidence="2" key="2">
    <citation type="submission" date="2021-02" db="EMBL/GenBank/DDBJ databases">
        <title>Metagenome-assembled genomes from human diarrheal sample B26.</title>
        <authorList>
            <person name="Ateba T.P."/>
            <person name="Alayande K.A."/>
            <person name="Mwanza M."/>
        </authorList>
    </citation>
    <scope>NUCLEOTIDE SEQUENCE</scope>
    <source>
        <strain evidence="2">06WH</strain>
    </source>
</reference>
<name>A0A174R0X6_9FIRM</name>
<dbReference type="EMBL" id="CZAL01000016">
    <property type="protein sequence ID" value="CUP76805.1"/>
    <property type="molecule type" value="Genomic_DNA"/>
</dbReference>
<dbReference type="EMBL" id="JAFHBD010000009">
    <property type="protein sequence ID" value="MBN2952607.1"/>
    <property type="molecule type" value="Genomic_DNA"/>
</dbReference>
<dbReference type="AlphaFoldDB" id="A0A174R0X6"/>
<organism evidence="1 3">
    <name type="scientific">Fusicatenibacter saccharivorans</name>
    <dbReference type="NCBI Taxonomy" id="1150298"/>
    <lineage>
        <taxon>Bacteria</taxon>
        <taxon>Bacillati</taxon>
        <taxon>Bacillota</taxon>
        <taxon>Clostridia</taxon>
        <taxon>Lachnospirales</taxon>
        <taxon>Lachnospiraceae</taxon>
        <taxon>Fusicatenibacter</taxon>
    </lineage>
</organism>
<protein>
    <submittedName>
        <fullName evidence="1">Uncharacterized protein</fullName>
    </submittedName>
</protein>
<gene>
    <name evidence="1" type="ORF">ERS852498_02776</name>
    <name evidence="2" type="ORF">JTJ23_03180</name>
</gene>
<dbReference type="Proteomes" id="UP000095709">
    <property type="component" value="Unassembled WGS sequence"/>
</dbReference>
<proteinExistence type="predicted"/>
<evidence type="ECO:0000313" key="2">
    <source>
        <dbReference type="EMBL" id="MBN2952607.1"/>
    </source>
</evidence>